<proteinExistence type="inferred from homology"/>
<evidence type="ECO:0000256" key="3">
    <source>
        <dbReference type="ARBA" id="ARBA00008479"/>
    </source>
</evidence>
<keyword evidence="5" id="KW-0539">Nucleus</keyword>
<keyword evidence="8" id="KW-1185">Reference proteome</keyword>
<accession>A0AAV5RQL0</accession>
<comment type="function">
    <text evidence="1">Involved in the biogenesis of the 60S ribosomal subunit.</text>
</comment>
<dbReference type="PANTHER" id="PTHR13243">
    <property type="entry name" value="HSPC111 PROTEIN-RELATED"/>
    <property type="match status" value="1"/>
</dbReference>
<dbReference type="AlphaFoldDB" id="A0AAV5RQL0"/>
<comment type="similarity">
    <text evidence="3">Belongs to the NOP16 family.</text>
</comment>
<dbReference type="GO" id="GO:0005730">
    <property type="term" value="C:nucleolus"/>
    <property type="evidence" value="ECO:0007669"/>
    <property type="project" value="UniProtKB-SubCell"/>
</dbReference>
<evidence type="ECO:0000256" key="5">
    <source>
        <dbReference type="ARBA" id="ARBA00023242"/>
    </source>
</evidence>
<dbReference type="Proteomes" id="UP001362899">
    <property type="component" value="Unassembled WGS sequence"/>
</dbReference>
<organism evidence="7 8">
    <name type="scientific">Starmerella bacillaris</name>
    <name type="common">Yeast</name>
    <name type="synonym">Candida zemplinina</name>
    <dbReference type="NCBI Taxonomy" id="1247836"/>
    <lineage>
        <taxon>Eukaryota</taxon>
        <taxon>Fungi</taxon>
        <taxon>Dikarya</taxon>
        <taxon>Ascomycota</taxon>
        <taxon>Saccharomycotina</taxon>
        <taxon>Dipodascomycetes</taxon>
        <taxon>Dipodascales</taxon>
        <taxon>Trichomonascaceae</taxon>
        <taxon>Starmerella</taxon>
    </lineage>
</organism>
<evidence type="ECO:0000256" key="6">
    <source>
        <dbReference type="SAM" id="MobiDB-lite"/>
    </source>
</evidence>
<reference evidence="7 8" key="1">
    <citation type="journal article" date="2023" name="Elife">
        <title>Identification of key yeast species and microbe-microbe interactions impacting larval growth of Drosophila in the wild.</title>
        <authorList>
            <person name="Mure A."/>
            <person name="Sugiura Y."/>
            <person name="Maeda R."/>
            <person name="Honda K."/>
            <person name="Sakurai N."/>
            <person name="Takahashi Y."/>
            <person name="Watada M."/>
            <person name="Katoh T."/>
            <person name="Gotoh A."/>
            <person name="Gotoh Y."/>
            <person name="Taniguchi I."/>
            <person name="Nakamura K."/>
            <person name="Hayashi T."/>
            <person name="Katayama T."/>
            <person name="Uemura T."/>
            <person name="Hattori Y."/>
        </authorList>
    </citation>
    <scope>NUCLEOTIDE SEQUENCE [LARGE SCALE GENOMIC DNA]</scope>
    <source>
        <strain evidence="7 8">SB-73</strain>
    </source>
</reference>
<feature type="compositionally biased region" description="Basic residues" evidence="6">
    <location>
        <begin position="1"/>
        <end position="27"/>
    </location>
</feature>
<evidence type="ECO:0000256" key="2">
    <source>
        <dbReference type="ARBA" id="ARBA00004604"/>
    </source>
</evidence>
<protein>
    <recommendedName>
        <fullName evidence="4">Nucleolar protein 16</fullName>
    </recommendedName>
</protein>
<gene>
    <name evidence="7" type="ORF">DASB73_039560</name>
</gene>
<dbReference type="Pfam" id="PF09420">
    <property type="entry name" value="Nop16"/>
    <property type="match status" value="1"/>
</dbReference>
<comment type="caution">
    <text evidence="7">The sequence shown here is derived from an EMBL/GenBank/DDBJ whole genome shotgun (WGS) entry which is preliminary data.</text>
</comment>
<dbReference type="InterPro" id="IPR019002">
    <property type="entry name" value="Ribosome_biogenesis_Nop16"/>
</dbReference>
<evidence type="ECO:0000256" key="1">
    <source>
        <dbReference type="ARBA" id="ARBA00002889"/>
    </source>
</evidence>
<evidence type="ECO:0000256" key="4">
    <source>
        <dbReference type="ARBA" id="ARBA00015522"/>
    </source>
</evidence>
<dbReference type="PANTHER" id="PTHR13243:SF1">
    <property type="entry name" value="NUCLEOLAR PROTEIN 16"/>
    <property type="match status" value="1"/>
</dbReference>
<dbReference type="GO" id="GO:0042273">
    <property type="term" value="P:ribosomal large subunit biogenesis"/>
    <property type="evidence" value="ECO:0007669"/>
    <property type="project" value="TreeGrafter"/>
</dbReference>
<sequence length="189" mass="21487">MPSGIRRRKFKVGHSGRRKARKEKKQHLIHDNPVIAENWDSSLTLAQNYEKLGLASQSGNPAGGHAKNSDVKSKTGILPIRVKTKQARIERLDDGTVRVIEEDAVDIDEPIAPVRPANEIAAKLEEMAARKVHKPVFNISEDQQRYLKVLVAKYGDDYKKMQWDVKLNPFQYSAGDLKRKVKKYQAFLD</sequence>
<name>A0AAV5RQL0_STABA</name>
<comment type="subcellular location">
    <subcellularLocation>
        <location evidence="2">Nucleus</location>
        <location evidence="2">Nucleolus</location>
    </subcellularLocation>
</comment>
<evidence type="ECO:0000313" key="8">
    <source>
        <dbReference type="Proteomes" id="UP001362899"/>
    </source>
</evidence>
<dbReference type="EMBL" id="BTGC01000008">
    <property type="protein sequence ID" value="GMM52993.1"/>
    <property type="molecule type" value="Genomic_DNA"/>
</dbReference>
<evidence type="ECO:0000313" key="7">
    <source>
        <dbReference type="EMBL" id="GMM52993.1"/>
    </source>
</evidence>
<feature type="region of interest" description="Disordered" evidence="6">
    <location>
        <begin position="1"/>
        <end position="28"/>
    </location>
</feature>